<feature type="compositionally biased region" description="Polar residues" evidence="1">
    <location>
        <begin position="415"/>
        <end position="429"/>
    </location>
</feature>
<dbReference type="AlphaFoldDB" id="A0A067JAS3"/>
<evidence type="ECO:0000259" key="2">
    <source>
        <dbReference type="SMART" id="SM00666"/>
    </source>
</evidence>
<name>A0A067JAS3_JATCU</name>
<dbReference type="CDD" id="cd06410">
    <property type="entry name" value="PB1_UP2"/>
    <property type="match status" value="1"/>
</dbReference>
<feature type="region of interest" description="Disordered" evidence="1">
    <location>
        <begin position="408"/>
        <end position="429"/>
    </location>
</feature>
<dbReference type="SMART" id="SM00666">
    <property type="entry name" value="PB1"/>
    <property type="match status" value="1"/>
</dbReference>
<evidence type="ECO:0000313" key="3">
    <source>
        <dbReference type="EMBL" id="KDP20867.1"/>
    </source>
</evidence>
<dbReference type="SUPFAM" id="SSF54277">
    <property type="entry name" value="CAD &amp; PB1 domains"/>
    <property type="match status" value="1"/>
</dbReference>
<dbReference type="InterPro" id="IPR053198">
    <property type="entry name" value="Gynoecium_Dev_Regulator"/>
</dbReference>
<gene>
    <name evidence="3" type="ORF">JCGZ_21338</name>
</gene>
<dbReference type="PANTHER" id="PTHR31066">
    <property type="entry name" value="OS05G0427100 PROTEIN-RELATED"/>
    <property type="match status" value="1"/>
</dbReference>
<dbReference type="InterPro" id="IPR000270">
    <property type="entry name" value="PB1_dom"/>
</dbReference>
<feature type="domain" description="PB1" evidence="2">
    <location>
        <begin position="46"/>
        <end position="134"/>
    </location>
</feature>
<dbReference type="KEGG" id="jcu:105649440"/>
<evidence type="ECO:0000256" key="1">
    <source>
        <dbReference type="SAM" id="MobiDB-lite"/>
    </source>
</evidence>
<dbReference type="OrthoDB" id="1938580at2759"/>
<keyword evidence="4" id="KW-1185">Reference proteome</keyword>
<sequence length="429" mass="46520">MASLHASELESATDSVASSPRSDHYGSHDPRVRFMCSFGGKILPRPHDNQLRYVGGETRIVAVHRSTSYSALLTKLSKLAGISNVSVKYQLPNEDLDALISVTTDEDVDNMMEEYDRVSMNANPRSARLRLFLFSKGEDSRASSISSLLDGSTNREHWFFDALNAGSRLERGRSEASSIVSEVPDYLFGLDNSDEPQPREPKGKSRLILHDNVSASDPGSPAPVVSSPYCSTSSAVPTVPSFPDLPPVKTKMDNPDPIVQPKQNTIDSYGSTEAIEPVVTQQPTGYPGNPVMHYIPDSHYSGHQLQQIPVYYVPSNVPVQPVQIRSPYVQQYAVSTGQIPVGYHHQQVPAMGQVYGGPAVRPMSALDPYDAGRAVPDGVNPQVYYGHGHGVRNATPNVVPGYPGMVMPGGEDLARTTSDTKSGRVSQSS</sequence>
<protein>
    <recommendedName>
        <fullName evidence="2">PB1 domain-containing protein</fullName>
    </recommendedName>
</protein>
<organism evidence="3 4">
    <name type="scientific">Jatropha curcas</name>
    <name type="common">Barbados nut</name>
    <dbReference type="NCBI Taxonomy" id="180498"/>
    <lineage>
        <taxon>Eukaryota</taxon>
        <taxon>Viridiplantae</taxon>
        <taxon>Streptophyta</taxon>
        <taxon>Embryophyta</taxon>
        <taxon>Tracheophyta</taxon>
        <taxon>Spermatophyta</taxon>
        <taxon>Magnoliopsida</taxon>
        <taxon>eudicotyledons</taxon>
        <taxon>Gunneridae</taxon>
        <taxon>Pentapetalae</taxon>
        <taxon>rosids</taxon>
        <taxon>fabids</taxon>
        <taxon>Malpighiales</taxon>
        <taxon>Euphorbiaceae</taxon>
        <taxon>Crotonoideae</taxon>
        <taxon>Jatropheae</taxon>
        <taxon>Jatropha</taxon>
    </lineage>
</organism>
<feature type="compositionally biased region" description="Polar residues" evidence="1">
    <location>
        <begin position="10"/>
        <end position="20"/>
    </location>
</feature>
<feature type="region of interest" description="Disordered" evidence="1">
    <location>
        <begin position="1"/>
        <end position="28"/>
    </location>
</feature>
<dbReference type="Proteomes" id="UP000027138">
    <property type="component" value="Unassembled WGS sequence"/>
</dbReference>
<accession>A0A067JAS3</accession>
<dbReference type="EMBL" id="KK915662">
    <property type="protein sequence ID" value="KDP20867.1"/>
    <property type="molecule type" value="Genomic_DNA"/>
</dbReference>
<dbReference type="STRING" id="180498.A0A067JAS3"/>
<reference evidence="3 4" key="1">
    <citation type="journal article" date="2014" name="PLoS ONE">
        <title>Global Analysis of Gene Expression Profiles in Physic Nut (Jatropha curcas L.) Seedlings Exposed to Salt Stress.</title>
        <authorList>
            <person name="Zhang L."/>
            <person name="Zhang C."/>
            <person name="Wu P."/>
            <person name="Chen Y."/>
            <person name="Li M."/>
            <person name="Jiang H."/>
            <person name="Wu G."/>
        </authorList>
    </citation>
    <scope>NUCLEOTIDE SEQUENCE [LARGE SCALE GENOMIC DNA]</scope>
    <source>
        <strain evidence="4">cv. GZQX0401</strain>
        <tissue evidence="3">Young leaves</tissue>
    </source>
</reference>
<dbReference type="Pfam" id="PF00564">
    <property type="entry name" value="PB1"/>
    <property type="match status" value="1"/>
</dbReference>
<proteinExistence type="predicted"/>
<dbReference type="PANTHER" id="PTHR31066:SF33">
    <property type="entry name" value="OS07G0556300 PROTEIN"/>
    <property type="match status" value="1"/>
</dbReference>
<evidence type="ECO:0000313" key="4">
    <source>
        <dbReference type="Proteomes" id="UP000027138"/>
    </source>
</evidence>
<dbReference type="Gene3D" id="3.10.20.90">
    <property type="entry name" value="Phosphatidylinositol 3-kinase Catalytic Subunit, Chain A, domain 1"/>
    <property type="match status" value="1"/>
</dbReference>
<dbReference type="FunFam" id="3.10.20.90:FF:000058">
    <property type="entry name" value="Octicosapeptide/phox/Bem1p domain kinase superfamily protein"/>
    <property type="match status" value="1"/>
</dbReference>